<dbReference type="UniPathway" id="UPA00060">
    <property type="reaction ID" value="UER00139"/>
</dbReference>
<evidence type="ECO:0000256" key="11">
    <source>
        <dbReference type="HAMAP-Rule" id="MF_00228"/>
    </source>
</evidence>
<dbReference type="NCBIfam" id="TIGR00694">
    <property type="entry name" value="thiM"/>
    <property type="match status" value="1"/>
</dbReference>
<dbReference type="InterPro" id="IPR029056">
    <property type="entry name" value="Ribokinase-like"/>
</dbReference>
<protein>
    <recommendedName>
        <fullName evidence="11">Hydroxyethylthiazole kinase</fullName>
        <ecNumber evidence="11">2.7.1.50</ecNumber>
    </recommendedName>
    <alternativeName>
        <fullName evidence="11">4-methyl-5-beta-hydroxyethylthiazole kinase</fullName>
        <shortName evidence="11">TH kinase</shortName>
        <shortName evidence="11">Thz kinase</shortName>
    </alternativeName>
</protein>
<dbReference type="FunCoup" id="A0A6G9I8R9">
    <property type="interactions" value="187"/>
</dbReference>
<dbReference type="GO" id="GO:0008902">
    <property type="term" value="F:hydroxymethylpyrimidine kinase activity"/>
    <property type="evidence" value="ECO:0007669"/>
    <property type="project" value="TreeGrafter"/>
</dbReference>
<dbReference type="EMBL" id="CP050253">
    <property type="protein sequence ID" value="QIQ20613.1"/>
    <property type="molecule type" value="Genomic_DNA"/>
</dbReference>
<keyword evidence="13" id="KW-1185">Reference proteome</keyword>
<dbReference type="Pfam" id="PF02110">
    <property type="entry name" value="HK"/>
    <property type="match status" value="1"/>
</dbReference>
<dbReference type="PANTHER" id="PTHR20858:SF17">
    <property type="entry name" value="HYDROXYMETHYLPYRIMIDINE_PHOSPHOMETHYLPYRIMIDINE KINASE THI20-RELATED"/>
    <property type="match status" value="1"/>
</dbReference>
<keyword evidence="10 11" id="KW-0784">Thiamine biosynthesis</keyword>
<dbReference type="KEGG" id="orb:IPMB12_02270"/>
<comment type="cofactor">
    <cofactor evidence="2 11">
        <name>Mg(2+)</name>
        <dbReference type="ChEBI" id="CHEBI:18420"/>
    </cofactor>
</comment>
<dbReference type="PANTHER" id="PTHR20858">
    <property type="entry name" value="PHOSPHOMETHYLPYRIMIDINE KINASE"/>
    <property type="match status" value="1"/>
</dbReference>
<evidence type="ECO:0000256" key="1">
    <source>
        <dbReference type="ARBA" id="ARBA00001771"/>
    </source>
</evidence>
<evidence type="ECO:0000256" key="6">
    <source>
        <dbReference type="ARBA" id="ARBA00022741"/>
    </source>
</evidence>
<keyword evidence="7 11" id="KW-0418">Kinase</keyword>
<reference evidence="12 13" key="1">
    <citation type="submission" date="2020-03" db="EMBL/GenBank/DDBJ databases">
        <title>Complete genome sequence of Orbus sp. IPMB12 (BCRC 80908).</title>
        <authorList>
            <person name="Lo W.-S."/>
            <person name="Chang T.-H."/>
            <person name="Kuo C.-H."/>
        </authorList>
    </citation>
    <scope>NUCLEOTIDE SEQUENCE [LARGE SCALE GENOMIC DNA]</scope>
    <source>
        <strain evidence="12 13">IPMB12</strain>
    </source>
</reference>
<evidence type="ECO:0000256" key="9">
    <source>
        <dbReference type="ARBA" id="ARBA00022842"/>
    </source>
</evidence>
<dbReference type="GO" id="GO:0004417">
    <property type="term" value="F:hydroxyethylthiazole kinase activity"/>
    <property type="evidence" value="ECO:0007669"/>
    <property type="project" value="UniProtKB-UniRule"/>
</dbReference>
<evidence type="ECO:0000313" key="12">
    <source>
        <dbReference type="EMBL" id="QIQ20613.1"/>
    </source>
</evidence>
<dbReference type="Proteomes" id="UP000501168">
    <property type="component" value="Chromosome"/>
</dbReference>
<comment type="catalytic activity">
    <reaction evidence="1 11">
        <text>5-(2-hydroxyethyl)-4-methylthiazole + ATP = 4-methyl-5-(2-phosphooxyethyl)-thiazole + ADP + H(+)</text>
        <dbReference type="Rhea" id="RHEA:24212"/>
        <dbReference type="ChEBI" id="CHEBI:15378"/>
        <dbReference type="ChEBI" id="CHEBI:17957"/>
        <dbReference type="ChEBI" id="CHEBI:30616"/>
        <dbReference type="ChEBI" id="CHEBI:58296"/>
        <dbReference type="ChEBI" id="CHEBI:456216"/>
        <dbReference type="EC" id="2.7.1.50"/>
    </reaction>
</comment>
<dbReference type="GO" id="GO:0000287">
    <property type="term" value="F:magnesium ion binding"/>
    <property type="evidence" value="ECO:0007669"/>
    <property type="project" value="UniProtKB-UniRule"/>
</dbReference>
<feature type="binding site" evidence="11">
    <location>
        <position position="131"/>
    </location>
    <ligand>
        <name>ATP</name>
        <dbReference type="ChEBI" id="CHEBI:30616"/>
    </ligand>
</feature>
<keyword evidence="6 11" id="KW-0547">Nucleotide-binding</keyword>
<dbReference type="GO" id="GO:0009229">
    <property type="term" value="P:thiamine diphosphate biosynthetic process"/>
    <property type="evidence" value="ECO:0007669"/>
    <property type="project" value="UniProtKB-UniRule"/>
</dbReference>
<dbReference type="GO" id="GO:0009228">
    <property type="term" value="P:thiamine biosynthetic process"/>
    <property type="evidence" value="ECO:0007669"/>
    <property type="project" value="UniProtKB-KW"/>
</dbReference>
<dbReference type="InterPro" id="IPR000417">
    <property type="entry name" value="Hyethyz_kinase"/>
</dbReference>
<organism evidence="12 13">
    <name type="scientific">Zophobihabitans entericus</name>
    <dbReference type="NCBI Taxonomy" id="1635327"/>
    <lineage>
        <taxon>Bacteria</taxon>
        <taxon>Pseudomonadati</taxon>
        <taxon>Pseudomonadota</taxon>
        <taxon>Gammaproteobacteria</taxon>
        <taxon>Orbales</taxon>
        <taxon>Orbaceae</taxon>
        <taxon>Zophobihabitans</taxon>
    </lineage>
</organism>
<dbReference type="EC" id="2.7.1.50" evidence="11"/>
<proteinExistence type="inferred from homology"/>
<sequence length="262" mass="27754">MSAIIPFAEPFTSQQAVIYQQQLRERRPLVHCLTNDVVQNFTANVLLAIGASPAMVIAREEVRDFVVVADSLLINIGTVNHSIIDSMLLAAESAYQTKTPWVLDPVAVSPILTYRTELAKQLLSFNPTVIRGNASEILVLAGEKSSGKGTDSLDSTDSALQAAQELAIKYQTIVAVTGAIDYVTDGKTTYAIHAGDEMLTRVTGTGCALSAMVAAFIGSNEDSLSAAAAACLSMSLAGERANKTQGLGTFIFSVLDHLSLDS</sequence>
<keyword evidence="8 11" id="KW-0067">ATP-binding</keyword>
<keyword evidence="4 11" id="KW-0808">Transferase</keyword>
<dbReference type="CDD" id="cd01170">
    <property type="entry name" value="THZ_kinase"/>
    <property type="match status" value="1"/>
</dbReference>
<dbReference type="NCBIfam" id="NF006830">
    <property type="entry name" value="PRK09355.1"/>
    <property type="match status" value="1"/>
</dbReference>
<comment type="similarity">
    <text evidence="11">Belongs to the Thz kinase family.</text>
</comment>
<name>A0A6G9I8R9_9GAMM</name>
<comment type="function">
    <text evidence="11">Catalyzes the phosphorylation of the hydroxyl group of 4-methyl-5-beta-hydroxyethylthiazole (THZ).</text>
</comment>
<dbReference type="SUPFAM" id="SSF53613">
    <property type="entry name" value="Ribokinase-like"/>
    <property type="match status" value="1"/>
</dbReference>
<dbReference type="Gene3D" id="3.40.1190.20">
    <property type="match status" value="1"/>
</dbReference>
<accession>A0A6G9I8R9</accession>
<feature type="binding site" evidence="11">
    <location>
        <position position="177"/>
    </location>
    <ligand>
        <name>ATP</name>
        <dbReference type="ChEBI" id="CHEBI:30616"/>
    </ligand>
</feature>
<comment type="pathway">
    <text evidence="3 11">Cofactor biosynthesis; thiamine diphosphate biosynthesis; 4-methyl-5-(2-phosphoethyl)-thiazole from 5-(2-hydroxyethyl)-4-methylthiazole: step 1/1.</text>
</comment>
<evidence type="ECO:0000256" key="8">
    <source>
        <dbReference type="ARBA" id="ARBA00022840"/>
    </source>
</evidence>
<dbReference type="PIRSF" id="PIRSF000513">
    <property type="entry name" value="Thz_kinase"/>
    <property type="match status" value="1"/>
</dbReference>
<dbReference type="AlphaFoldDB" id="A0A6G9I8R9"/>
<gene>
    <name evidence="11 12" type="primary">thiM</name>
    <name evidence="12" type="ORF">IPMB12_02270</name>
</gene>
<dbReference type="PRINTS" id="PR01099">
    <property type="entry name" value="HYETHTZKNASE"/>
</dbReference>
<evidence type="ECO:0000256" key="10">
    <source>
        <dbReference type="ARBA" id="ARBA00022977"/>
    </source>
</evidence>
<feature type="binding site" evidence="11">
    <location>
        <position position="55"/>
    </location>
    <ligand>
        <name>substrate</name>
    </ligand>
</feature>
<evidence type="ECO:0000256" key="5">
    <source>
        <dbReference type="ARBA" id="ARBA00022723"/>
    </source>
</evidence>
<evidence type="ECO:0000313" key="13">
    <source>
        <dbReference type="Proteomes" id="UP000501168"/>
    </source>
</evidence>
<dbReference type="GO" id="GO:0005524">
    <property type="term" value="F:ATP binding"/>
    <property type="evidence" value="ECO:0007669"/>
    <property type="project" value="UniProtKB-UniRule"/>
</dbReference>
<dbReference type="InParanoid" id="A0A6G9I8R9"/>
<evidence type="ECO:0000256" key="7">
    <source>
        <dbReference type="ARBA" id="ARBA00022777"/>
    </source>
</evidence>
<dbReference type="HAMAP" id="MF_00228">
    <property type="entry name" value="Thz_kinase"/>
    <property type="match status" value="1"/>
</dbReference>
<evidence type="ECO:0000256" key="4">
    <source>
        <dbReference type="ARBA" id="ARBA00022679"/>
    </source>
</evidence>
<feature type="binding site" evidence="11">
    <location>
        <position position="204"/>
    </location>
    <ligand>
        <name>substrate</name>
    </ligand>
</feature>
<keyword evidence="5 11" id="KW-0479">Metal-binding</keyword>
<dbReference type="RefSeq" id="WP_166914550.1">
    <property type="nucleotide sequence ID" value="NZ_CP050253.1"/>
</dbReference>
<dbReference type="GO" id="GO:0008972">
    <property type="term" value="F:phosphomethylpyrimidine kinase activity"/>
    <property type="evidence" value="ECO:0007669"/>
    <property type="project" value="TreeGrafter"/>
</dbReference>
<evidence type="ECO:0000256" key="2">
    <source>
        <dbReference type="ARBA" id="ARBA00001946"/>
    </source>
</evidence>
<keyword evidence="9 11" id="KW-0460">Magnesium</keyword>
<evidence type="ECO:0000256" key="3">
    <source>
        <dbReference type="ARBA" id="ARBA00004868"/>
    </source>
</evidence>
<dbReference type="GO" id="GO:0005829">
    <property type="term" value="C:cytosol"/>
    <property type="evidence" value="ECO:0007669"/>
    <property type="project" value="TreeGrafter"/>
</dbReference>